<organism evidence="1 2">
    <name type="scientific">Natronoglomus mannanivorans</name>
    <dbReference type="NCBI Taxonomy" id="2979990"/>
    <lineage>
        <taxon>Archaea</taxon>
        <taxon>Methanobacteriati</taxon>
        <taxon>Methanobacteriota</taxon>
        <taxon>Stenosarchaea group</taxon>
        <taxon>Halobacteria</taxon>
        <taxon>Halobacteriales</taxon>
        <taxon>Natrialbaceae</taxon>
        <taxon>Natronoglomus</taxon>
    </lineage>
</organism>
<gene>
    <name evidence="1" type="ORF">OB955_00095</name>
</gene>
<accession>A0ABT2Q891</accession>
<name>A0ABT2Q891_9EURY</name>
<reference evidence="1 2" key="1">
    <citation type="submission" date="2022-09" db="EMBL/GenBank/DDBJ databases">
        <title>Enrichment on poylsaccharides allowed isolation of novel metabolic and taxonomic groups of Haloarchaea.</title>
        <authorList>
            <person name="Sorokin D.Y."/>
            <person name="Elcheninov A.G."/>
            <person name="Khizhniak T.V."/>
            <person name="Kolganova T.V."/>
            <person name="Kublanov I.V."/>
        </authorList>
    </citation>
    <scope>NUCLEOTIDE SEQUENCE [LARGE SCALE GENOMIC DNA]</scope>
    <source>
        <strain evidence="1 2">AArc-m2/3/4</strain>
    </source>
</reference>
<keyword evidence="2" id="KW-1185">Reference proteome</keyword>
<evidence type="ECO:0000313" key="1">
    <source>
        <dbReference type="EMBL" id="MCU4971138.1"/>
    </source>
</evidence>
<dbReference type="RefSeq" id="WP_338006641.1">
    <property type="nucleotide sequence ID" value="NZ_JAOPKB010000001.1"/>
</dbReference>
<comment type="caution">
    <text evidence="1">The sequence shown here is derived from an EMBL/GenBank/DDBJ whole genome shotgun (WGS) entry which is preliminary data.</text>
</comment>
<dbReference type="Proteomes" id="UP001320972">
    <property type="component" value="Unassembled WGS sequence"/>
</dbReference>
<evidence type="ECO:0000313" key="2">
    <source>
        <dbReference type="Proteomes" id="UP001320972"/>
    </source>
</evidence>
<sequence length="98" mass="11068">MAEHGDECRWEEAGKRATAMLLGGQATTVTEISIGIEETLHHGETPSTDDIVALRMELLTLQWIVEECLVPYESNLDAWDQLDELPNKDLERNESDDK</sequence>
<proteinExistence type="predicted"/>
<protein>
    <submittedName>
        <fullName evidence="1">Uncharacterized protein</fullName>
    </submittedName>
</protein>
<dbReference type="EMBL" id="JAOPKB010000001">
    <property type="protein sequence ID" value="MCU4971138.1"/>
    <property type="molecule type" value="Genomic_DNA"/>
</dbReference>